<dbReference type="Proteomes" id="UP000321595">
    <property type="component" value="Chromosome"/>
</dbReference>
<dbReference type="InterPro" id="IPR002716">
    <property type="entry name" value="PIN_dom"/>
</dbReference>
<sequence length="137" mass="15209">MSGRVFLDTNVLIYADDVDSGAKCEVARKVIAHHLRNGTGVISTQVLQEYFVVSTRKLGIDPAVAEKKVKLLGAFEVVAIRIEMIHEAIHLHRLESVSFWDALIVTAAQTANCQKLMSEDLNSGQKIRGIEIYNPFD</sequence>
<dbReference type="CDD" id="cd18692">
    <property type="entry name" value="PIN_VapC-like"/>
    <property type="match status" value="1"/>
</dbReference>
<evidence type="ECO:0000313" key="3">
    <source>
        <dbReference type="Proteomes" id="UP000321595"/>
    </source>
</evidence>
<dbReference type="PANTHER" id="PTHR38826:SF5">
    <property type="entry name" value="RIBONUCLEASE VAPC13"/>
    <property type="match status" value="1"/>
</dbReference>
<dbReference type="PANTHER" id="PTHR38826">
    <property type="entry name" value="RIBONUCLEASE VAPC13"/>
    <property type="match status" value="1"/>
</dbReference>
<dbReference type="EMBL" id="CP042467">
    <property type="protein sequence ID" value="QED28162.1"/>
    <property type="molecule type" value="Genomic_DNA"/>
</dbReference>
<proteinExistence type="predicted"/>
<reference evidence="2 3" key="1">
    <citation type="submission" date="2019-08" db="EMBL/GenBank/DDBJ databases">
        <authorList>
            <person name="Liang Q."/>
        </authorList>
    </citation>
    <scope>NUCLEOTIDE SEQUENCE [LARGE SCALE GENOMIC DNA]</scope>
    <source>
        <strain evidence="2 3">V1718</strain>
    </source>
</reference>
<dbReference type="Gene3D" id="3.40.50.1010">
    <property type="entry name" value="5'-nuclease"/>
    <property type="match status" value="1"/>
</dbReference>
<dbReference type="RefSeq" id="WP_146960341.1">
    <property type="nucleotide sequence ID" value="NZ_CP042467.1"/>
</dbReference>
<feature type="domain" description="PIN" evidence="1">
    <location>
        <begin position="5"/>
        <end position="120"/>
    </location>
</feature>
<dbReference type="OrthoDB" id="8687082at2"/>
<dbReference type="InterPro" id="IPR029060">
    <property type="entry name" value="PIN-like_dom_sf"/>
</dbReference>
<name>A0A5B8XQJ6_9DELT</name>
<keyword evidence="3" id="KW-1185">Reference proteome</keyword>
<dbReference type="AlphaFoldDB" id="A0A5B8XQJ6"/>
<organism evidence="2 3">
    <name type="scientific">Microvenator marinus</name>
    <dbReference type="NCBI Taxonomy" id="2600177"/>
    <lineage>
        <taxon>Bacteria</taxon>
        <taxon>Deltaproteobacteria</taxon>
        <taxon>Bradymonadales</taxon>
        <taxon>Microvenatoraceae</taxon>
        <taxon>Microvenator</taxon>
    </lineage>
</organism>
<evidence type="ECO:0000259" key="1">
    <source>
        <dbReference type="Pfam" id="PF01850"/>
    </source>
</evidence>
<dbReference type="InterPro" id="IPR052106">
    <property type="entry name" value="PINc/VapC_TA"/>
</dbReference>
<evidence type="ECO:0000313" key="2">
    <source>
        <dbReference type="EMBL" id="QED28162.1"/>
    </source>
</evidence>
<dbReference type="SUPFAM" id="SSF88723">
    <property type="entry name" value="PIN domain-like"/>
    <property type="match status" value="1"/>
</dbReference>
<gene>
    <name evidence="2" type="ORF">FRD01_13160</name>
</gene>
<dbReference type="KEGG" id="bbae:FRD01_13160"/>
<protein>
    <submittedName>
        <fullName evidence="2">PIN domain-containing protein</fullName>
    </submittedName>
</protein>
<dbReference type="Pfam" id="PF01850">
    <property type="entry name" value="PIN"/>
    <property type="match status" value="1"/>
</dbReference>
<accession>A0A5B8XQJ6</accession>